<gene>
    <name evidence="2" type="ORF">F8O01_05240</name>
</gene>
<evidence type="ECO:0000256" key="1">
    <source>
        <dbReference type="SAM" id="MobiDB-lite"/>
    </source>
</evidence>
<keyword evidence="3" id="KW-1185">Reference proteome</keyword>
<dbReference type="RefSeq" id="WP_158039827.1">
    <property type="nucleotide sequence ID" value="NZ_JACCFV010000001.1"/>
</dbReference>
<dbReference type="AlphaFoldDB" id="A0A7J5BZ81"/>
<feature type="compositionally biased region" description="Basic and acidic residues" evidence="1">
    <location>
        <begin position="185"/>
        <end position="200"/>
    </location>
</feature>
<evidence type="ECO:0000313" key="2">
    <source>
        <dbReference type="EMBL" id="KAB1659663.1"/>
    </source>
</evidence>
<name>A0A7J5BZ81_9MICO</name>
<evidence type="ECO:0000313" key="3">
    <source>
        <dbReference type="Proteomes" id="UP000467240"/>
    </source>
</evidence>
<reference evidence="2 3" key="1">
    <citation type="submission" date="2019-09" db="EMBL/GenBank/DDBJ databases">
        <title>Phylogeny of genus Pseudoclavibacter and closely related genus.</title>
        <authorList>
            <person name="Li Y."/>
        </authorList>
    </citation>
    <scope>NUCLEOTIDE SEQUENCE [LARGE SCALE GENOMIC DNA]</scope>
    <source>
        <strain evidence="2 3">DSM 23821</strain>
    </source>
</reference>
<evidence type="ECO:0008006" key="4">
    <source>
        <dbReference type="Google" id="ProtNLM"/>
    </source>
</evidence>
<organism evidence="2 3">
    <name type="scientific">Pseudoclavibacter chungangensis</name>
    <dbReference type="NCBI Taxonomy" id="587635"/>
    <lineage>
        <taxon>Bacteria</taxon>
        <taxon>Bacillati</taxon>
        <taxon>Actinomycetota</taxon>
        <taxon>Actinomycetes</taxon>
        <taxon>Micrococcales</taxon>
        <taxon>Microbacteriaceae</taxon>
        <taxon>Pseudoclavibacter</taxon>
    </lineage>
</organism>
<feature type="region of interest" description="Disordered" evidence="1">
    <location>
        <begin position="185"/>
        <end position="215"/>
    </location>
</feature>
<dbReference type="OrthoDB" id="5118949at2"/>
<comment type="caution">
    <text evidence="2">The sequence shown here is derived from an EMBL/GenBank/DDBJ whole genome shotgun (WGS) entry which is preliminary data.</text>
</comment>
<protein>
    <recommendedName>
        <fullName evidence="4">Asparagine synthase</fullName>
    </recommendedName>
</protein>
<dbReference type="EMBL" id="WBJZ01000005">
    <property type="protein sequence ID" value="KAB1659663.1"/>
    <property type="molecule type" value="Genomic_DNA"/>
</dbReference>
<dbReference type="Proteomes" id="UP000467240">
    <property type="component" value="Unassembled WGS sequence"/>
</dbReference>
<sequence length="215" mass="25031">MVWWRRERREPVSKQRFKDAERLVEEGLLIVATAIRMRVKNELILRTLQRGESFDRDELLELAREEIRTIVREKTASIKELGKMRARAARRHGHPTHGSDYRRADADGLEMRQRTDLGIRDVLLASLQDENYLASIVDQARASAMEEMFRPWFVSFASPTPEPSEDEDRPDRIADLEAEVQKLADEAEAKAAEEDAEARQPRKRRRWPRIGSSKV</sequence>
<proteinExistence type="predicted"/>
<accession>A0A7J5BZ81</accession>